<name>A0A011QKP6_ACCRE</name>
<dbReference type="Pfam" id="PF13474">
    <property type="entry name" value="SnoaL_3"/>
    <property type="match status" value="1"/>
</dbReference>
<keyword evidence="4" id="KW-1185">Reference proteome</keyword>
<feature type="domain" description="SnoaL-like" evidence="2">
    <location>
        <begin position="13"/>
        <end position="127"/>
    </location>
</feature>
<evidence type="ECO:0000256" key="1">
    <source>
        <dbReference type="SAM" id="MobiDB-lite"/>
    </source>
</evidence>
<dbReference type="AlphaFoldDB" id="A0A011QKP6"/>
<evidence type="ECO:0000259" key="2">
    <source>
        <dbReference type="Pfam" id="PF13474"/>
    </source>
</evidence>
<dbReference type="eggNOG" id="COG4319">
    <property type="taxonomic scope" value="Bacteria"/>
</dbReference>
<dbReference type="Proteomes" id="UP000022141">
    <property type="component" value="Unassembled WGS sequence"/>
</dbReference>
<organism evidence="3 4">
    <name type="scientific">Accumulibacter regalis</name>
    <dbReference type="NCBI Taxonomy" id="522306"/>
    <lineage>
        <taxon>Bacteria</taxon>
        <taxon>Pseudomonadati</taxon>
        <taxon>Pseudomonadota</taxon>
        <taxon>Betaproteobacteria</taxon>
        <taxon>Candidatus Accumulibacter</taxon>
    </lineage>
</organism>
<dbReference type="PANTHER" id="PTHR34957:SF1">
    <property type="entry name" value="NUCLEAR TRANSPORT FACTOR 2 (NTF2) FAMILY PROTEIN"/>
    <property type="match status" value="1"/>
</dbReference>
<dbReference type="InterPro" id="IPR037401">
    <property type="entry name" value="SnoaL-like"/>
</dbReference>
<accession>A0A011QKP6</accession>
<feature type="region of interest" description="Disordered" evidence="1">
    <location>
        <begin position="127"/>
        <end position="148"/>
    </location>
</feature>
<sequence>MIATFASPADVEAAFYEAIARADLVALMSVWADDEDIVCIHPTGQRLSGTAAIRDSWRSIFANNPRLKVRLSRVLRWNSMLLAVHNVVETLYIGDEQKPHGPMLATNVFQRGTSGWRLLAHHSSTAADRDLADKRAGEREESPPRILH</sequence>
<dbReference type="STRING" id="1454004.AW11_01203"/>
<gene>
    <name evidence="3" type="ORF">AW11_01203</name>
</gene>
<dbReference type="InterPro" id="IPR032710">
    <property type="entry name" value="NTF2-like_dom_sf"/>
</dbReference>
<dbReference type="PATRIC" id="fig|1454004.3.peg.1257"/>
<dbReference type="Gene3D" id="3.10.450.50">
    <property type="match status" value="1"/>
</dbReference>
<evidence type="ECO:0000313" key="3">
    <source>
        <dbReference type="EMBL" id="EXI89927.1"/>
    </source>
</evidence>
<dbReference type="SUPFAM" id="SSF54427">
    <property type="entry name" value="NTF2-like"/>
    <property type="match status" value="1"/>
</dbReference>
<evidence type="ECO:0000313" key="4">
    <source>
        <dbReference type="Proteomes" id="UP000022141"/>
    </source>
</evidence>
<proteinExistence type="predicted"/>
<dbReference type="PANTHER" id="PTHR34957">
    <property type="entry name" value="NUCLEAR TRANSPORT FACTOR 2 (NTF2) FAMILY PROTEIN"/>
    <property type="match status" value="1"/>
</dbReference>
<protein>
    <submittedName>
        <fullName evidence="3">SnoaL-like domain protein</fullName>
    </submittedName>
</protein>
<dbReference type="EMBL" id="JEMY01000012">
    <property type="protein sequence ID" value="EXI89927.1"/>
    <property type="molecule type" value="Genomic_DNA"/>
</dbReference>
<comment type="caution">
    <text evidence="3">The sequence shown here is derived from an EMBL/GenBank/DDBJ whole genome shotgun (WGS) entry which is preliminary data.</text>
</comment>
<reference evidence="3" key="1">
    <citation type="submission" date="2014-02" db="EMBL/GenBank/DDBJ databases">
        <title>Expanding our view of genomic diversity in Candidatus Accumulibacter clades.</title>
        <authorList>
            <person name="Skennerton C.T."/>
            <person name="Barr J.J."/>
            <person name="Slater F.R."/>
            <person name="Bond P.L."/>
            <person name="Tyson G.W."/>
        </authorList>
    </citation>
    <scope>NUCLEOTIDE SEQUENCE [LARGE SCALE GENOMIC DNA]</scope>
</reference>